<evidence type="ECO:0000313" key="2">
    <source>
        <dbReference type="Proteomes" id="UP001292094"/>
    </source>
</evidence>
<proteinExistence type="predicted"/>
<reference evidence="1" key="1">
    <citation type="submission" date="2023-11" db="EMBL/GenBank/DDBJ databases">
        <title>Genome assemblies of two species of porcelain crab, Petrolisthes cinctipes and Petrolisthes manimaculis (Anomura: Porcellanidae).</title>
        <authorList>
            <person name="Angst P."/>
        </authorList>
    </citation>
    <scope>NUCLEOTIDE SEQUENCE</scope>
    <source>
        <strain evidence="1">PB745_02</strain>
        <tissue evidence="1">Gill</tissue>
    </source>
</reference>
<sequence length="97" mass="10913">MDTLRQYVSGVENCIVGRGVSSSSATSRPTLLTRRASLKESLRGACGLLPQSKSTPDMRTPLLKAFGLTNTNHHRHQQQQHQQQQQHPGEFITLYWL</sequence>
<comment type="caution">
    <text evidence="1">The sequence shown here is derived from an EMBL/GenBank/DDBJ whole genome shotgun (WGS) entry which is preliminary data.</text>
</comment>
<accession>A0AAE1NEZ2</accession>
<name>A0AAE1NEZ2_9EUCA</name>
<dbReference type="Proteomes" id="UP001292094">
    <property type="component" value="Unassembled WGS sequence"/>
</dbReference>
<keyword evidence="2" id="KW-1185">Reference proteome</keyword>
<dbReference type="EMBL" id="JAWZYT010006606">
    <property type="protein sequence ID" value="KAK4287872.1"/>
    <property type="molecule type" value="Genomic_DNA"/>
</dbReference>
<protein>
    <submittedName>
        <fullName evidence="1">Uncharacterized protein</fullName>
    </submittedName>
</protein>
<dbReference type="AlphaFoldDB" id="A0AAE1NEZ2"/>
<gene>
    <name evidence="1" type="ORF">Pmani_039069</name>
</gene>
<evidence type="ECO:0000313" key="1">
    <source>
        <dbReference type="EMBL" id="KAK4287872.1"/>
    </source>
</evidence>
<organism evidence="1 2">
    <name type="scientific">Petrolisthes manimaculis</name>
    <dbReference type="NCBI Taxonomy" id="1843537"/>
    <lineage>
        <taxon>Eukaryota</taxon>
        <taxon>Metazoa</taxon>
        <taxon>Ecdysozoa</taxon>
        <taxon>Arthropoda</taxon>
        <taxon>Crustacea</taxon>
        <taxon>Multicrustacea</taxon>
        <taxon>Malacostraca</taxon>
        <taxon>Eumalacostraca</taxon>
        <taxon>Eucarida</taxon>
        <taxon>Decapoda</taxon>
        <taxon>Pleocyemata</taxon>
        <taxon>Anomura</taxon>
        <taxon>Galatheoidea</taxon>
        <taxon>Porcellanidae</taxon>
        <taxon>Petrolisthes</taxon>
    </lineage>
</organism>